<evidence type="ECO:0000256" key="3">
    <source>
        <dbReference type="SAM" id="Phobius"/>
    </source>
</evidence>
<evidence type="ECO:0000256" key="1">
    <source>
        <dbReference type="ARBA" id="ARBA00022692"/>
    </source>
</evidence>
<dbReference type="PANTHER" id="PTHR37815:SF3">
    <property type="entry name" value="UPF0397 PROTEIN SPR0429"/>
    <property type="match status" value="1"/>
</dbReference>
<dbReference type="Gene3D" id="1.10.1760.20">
    <property type="match status" value="1"/>
</dbReference>
<sequence>MRITTKKLVLCALMTAIVFLITFTPFLQIPSPMTQGYYNIGDAAIMIAAILLGRKVGFIAGGIGSLLADVVTGYYIYAPATLIVKGIEGYIIGAIANKKNGVPSRLRQAVAVTAGGLEMVLGYFIYQATVIRMINPTLGMASIIADIPGNLIQGAISAVLALVFLTVLYRTNTVKNLLR</sequence>
<dbReference type="AlphaFoldDB" id="F1T9N6"/>
<dbReference type="InterPro" id="IPR009825">
    <property type="entry name" value="ECF_substrate-spec-like"/>
</dbReference>
<feature type="transmembrane region" description="Helical" evidence="3">
    <location>
        <begin position="147"/>
        <end position="169"/>
    </location>
</feature>
<protein>
    <recommendedName>
        <fullName evidence="6">ECF transporter S component</fullName>
    </recommendedName>
</protein>
<proteinExistence type="predicted"/>
<dbReference type="OrthoDB" id="411368at2"/>
<dbReference type="GO" id="GO:0016020">
    <property type="term" value="C:membrane"/>
    <property type="evidence" value="ECO:0007669"/>
    <property type="project" value="InterPro"/>
</dbReference>
<dbReference type="Pfam" id="PF07155">
    <property type="entry name" value="ECF-ribofla_trS"/>
    <property type="match status" value="1"/>
</dbReference>
<accession>F1T9N6</accession>
<dbReference type="EMBL" id="ACXX02000002">
    <property type="protein sequence ID" value="EGD49218.1"/>
    <property type="molecule type" value="Genomic_DNA"/>
</dbReference>
<reference evidence="4" key="2">
    <citation type="submission" date="2011-01" db="EMBL/GenBank/DDBJ databases">
        <title>The Non-contiguous Finished genome of Clostridium papyrosolvens.</title>
        <authorList>
            <person name="Lucas S."/>
            <person name="Copeland A."/>
            <person name="Lapidus A."/>
            <person name="Cheng J.-F."/>
            <person name="Goodwin L."/>
            <person name="Pitluck S."/>
            <person name="Misra M."/>
            <person name="Chertkov O."/>
            <person name="Detter J.C."/>
            <person name="Han C."/>
            <person name="Tapia R."/>
            <person name="Land M."/>
            <person name="Hauser L."/>
            <person name="Kyrpides N."/>
            <person name="Ivanova N."/>
            <person name="Pagani I."/>
            <person name="Mouttaki H."/>
            <person name="He Z."/>
            <person name="Zhou J."/>
            <person name="Hemme C.L."/>
            <person name="Woyke T."/>
        </authorList>
    </citation>
    <scope>NUCLEOTIDE SEQUENCE [LARGE SCALE GENOMIC DNA]</scope>
    <source>
        <strain evidence="4">DSM 2782</strain>
    </source>
</reference>
<dbReference type="eggNOG" id="COG4720">
    <property type="taxonomic scope" value="Bacteria"/>
</dbReference>
<evidence type="ECO:0000313" key="4">
    <source>
        <dbReference type="EMBL" id="EGD49218.1"/>
    </source>
</evidence>
<evidence type="ECO:0000256" key="2">
    <source>
        <dbReference type="ARBA" id="ARBA00022989"/>
    </source>
</evidence>
<reference evidence="4" key="1">
    <citation type="submission" date="2009-07" db="EMBL/GenBank/DDBJ databases">
        <authorList>
            <consortium name="US DOE Joint Genome Institute (JGI-PGF)"/>
            <person name="Lucas S."/>
            <person name="Copeland A."/>
            <person name="Lapidus A."/>
            <person name="Glavina del Rio T."/>
            <person name="Tice H."/>
            <person name="Bruce D."/>
            <person name="Goodwin L."/>
            <person name="Pitluck S."/>
            <person name="Larimer F."/>
            <person name="Land M.L."/>
            <person name="Mouttaki H."/>
            <person name="He Z."/>
            <person name="Zhou J."/>
            <person name="Hemme C.L."/>
        </authorList>
    </citation>
    <scope>NUCLEOTIDE SEQUENCE</scope>
    <source>
        <strain evidence="4">DSM 2782</strain>
    </source>
</reference>
<keyword evidence="2 3" id="KW-1133">Transmembrane helix</keyword>
<gene>
    <name evidence="4" type="ORF">Cpap_3650</name>
</gene>
<keyword evidence="1 3" id="KW-0812">Transmembrane</keyword>
<dbReference type="STRING" id="588581.Cpap_3650"/>
<dbReference type="RefSeq" id="WP_004617454.1">
    <property type="nucleotide sequence ID" value="NZ_ACXX02000002.1"/>
</dbReference>
<comment type="caution">
    <text evidence="4">The sequence shown here is derived from an EMBL/GenBank/DDBJ whole genome shotgun (WGS) entry which is preliminary data.</text>
</comment>
<dbReference type="PANTHER" id="PTHR37815">
    <property type="entry name" value="UPF0397 PROTEIN BC_2624-RELATED"/>
    <property type="match status" value="1"/>
</dbReference>
<keyword evidence="3" id="KW-0472">Membrane</keyword>
<organism evidence="4 5">
    <name type="scientific">Ruminiclostridium papyrosolvens DSM 2782</name>
    <dbReference type="NCBI Taxonomy" id="588581"/>
    <lineage>
        <taxon>Bacteria</taxon>
        <taxon>Bacillati</taxon>
        <taxon>Bacillota</taxon>
        <taxon>Clostridia</taxon>
        <taxon>Eubacteriales</taxon>
        <taxon>Oscillospiraceae</taxon>
        <taxon>Ruminiclostridium</taxon>
    </lineage>
</organism>
<evidence type="ECO:0000313" key="5">
    <source>
        <dbReference type="Proteomes" id="UP000003860"/>
    </source>
</evidence>
<keyword evidence="5" id="KW-1185">Reference proteome</keyword>
<name>F1T9N6_9FIRM</name>
<feature type="transmembrane region" description="Helical" evidence="3">
    <location>
        <begin position="108"/>
        <end position="126"/>
    </location>
</feature>
<feature type="transmembrane region" description="Helical" evidence="3">
    <location>
        <begin position="74"/>
        <end position="96"/>
    </location>
</feature>
<evidence type="ECO:0008006" key="6">
    <source>
        <dbReference type="Google" id="ProtNLM"/>
    </source>
</evidence>
<dbReference type="Proteomes" id="UP000003860">
    <property type="component" value="Unassembled WGS sequence"/>
</dbReference>